<organism evidence="2 3">
    <name type="scientific">Reinekea marinisedimentorum</name>
    <dbReference type="NCBI Taxonomy" id="230495"/>
    <lineage>
        <taxon>Bacteria</taxon>
        <taxon>Pseudomonadati</taxon>
        <taxon>Pseudomonadota</taxon>
        <taxon>Gammaproteobacteria</taxon>
        <taxon>Oceanospirillales</taxon>
        <taxon>Saccharospirillaceae</taxon>
        <taxon>Reinekea</taxon>
    </lineage>
</organism>
<evidence type="ECO:0000313" key="3">
    <source>
        <dbReference type="Proteomes" id="UP000295793"/>
    </source>
</evidence>
<dbReference type="Proteomes" id="UP000295793">
    <property type="component" value="Unassembled WGS sequence"/>
</dbReference>
<keyword evidence="3" id="KW-1185">Reference proteome</keyword>
<dbReference type="RefSeq" id="WP_132701084.1">
    <property type="nucleotide sequence ID" value="NZ_SLZR01000005.1"/>
</dbReference>
<name>A0A4V2UJX2_9GAMM</name>
<dbReference type="EMBL" id="SLZR01000005">
    <property type="protein sequence ID" value="TCS41668.1"/>
    <property type="molecule type" value="Genomic_DNA"/>
</dbReference>
<reference evidence="2 3" key="1">
    <citation type="submission" date="2019-03" db="EMBL/GenBank/DDBJ databases">
        <title>Genomic Encyclopedia of Archaeal and Bacterial Type Strains, Phase II (KMG-II): from individual species to whole genera.</title>
        <authorList>
            <person name="Goeker M."/>
        </authorList>
    </citation>
    <scope>NUCLEOTIDE SEQUENCE [LARGE SCALE GENOMIC DNA]</scope>
    <source>
        <strain evidence="2 3">DSM 15388</strain>
    </source>
</reference>
<evidence type="ECO:0000256" key="1">
    <source>
        <dbReference type="SAM" id="MobiDB-lite"/>
    </source>
</evidence>
<accession>A0A4V2UJX2</accession>
<sequence length="142" mass="15546">MEIASSPIQSYQHNQNIGDSARNDEAQSLVGANPEAEAENPDDGVFISDQRKVYQWVASEFPQVTSNPATVSRASQMLYEYQLLDFNDINTINAVVANSDSAEEPITSVLNEALLGSESYAEKKSLAHLKQVFSTLEAAVTY</sequence>
<comment type="caution">
    <text evidence="2">The sequence shown here is derived from an EMBL/GenBank/DDBJ whole genome shotgun (WGS) entry which is preliminary data.</text>
</comment>
<feature type="compositionally biased region" description="Polar residues" evidence="1">
    <location>
        <begin position="1"/>
        <end position="18"/>
    </location>
</feature>
<gene>
    <name evidence="2" type="ORF">BCF53_10595</name>
</gene>
<evidence type="ECO:0000313" key="2">
    <source>
        <dbReference type="EMBL" id="TCS41668.1"/>
    </source>
</evidence>
<protein>
    <submittedName>
        <fullName evidence="2">Uncharacterized protein</fullName>
    </submittedName>
</protein>
<feature type="region of interest" description="Disordered" evidence="1">
    <location>
        <begin position="1"/>
        <end position="44"/>
    </location>
</feature>
<dbReference type="AlphaFoldDB" id="A0A4V2UJX2"/>
<proteinExistence type="predicted"/>
<dbReference type="OrthoDB" id="6197428at2"/>